<protein>
    <submittedName>
        <fullName evidence="1">Uncharacterized protein</fullName>
    </submittedName>
</protein>
<evidence type="ECO:0000313" key="2">
    <source>
        <dbReference type="Proteomes" id="UP000016521"/>
    </source>
</evidence>
<dbReference type="Proteomes" id="UP000016521">
    <property type="component" value="Chromosome II"/>
</dbReference>
<gene>
    <name evidence="1" type="ORF">PPIS_b0296</name>
</gene>
<sequence>MPMSHFNAWMREKLCKGQGWPLHSGDVHIGDLLEESA</sequence>
<organism evidence="1 2">
    <name type="scientific">Pseudoalteromonas piscicida</name>
    <dbReference type="NCBI Taxonomy" id="43662"/>
    <lineage>
        <taxon>Bacteria</taxon>
        <taxon>Pseudomonadati</taxon>
        <taxon>Pseudomonadota</taxon>
        <taxon>Gammaproteobacteria</taxon>
        <taxon>Alteromonadales</taxon>
        <taxon>Pseudoalteromonadaceae</taxon>
        <taxon>Pseudoalteromonas</taxon>
    </lineage>
</organism>
<accession>A0ABM6NKL4</accession>
<reference evidence="1 2" key="1">
    <citation type="submission" date="2015-06" db="EMBL/GenBank/DDBJ databases">
        <authorList>
            <person name="Xie B.-B."/>
            <person name="Rong J.-C."/>
            <person name="Qin Q.-L."/>
            <person name="Zhang Y.-Z."/>
        </authorList>
    </citation>
    <scope>NUCLEOTIDE SEQUENCE [LARGE SCALE GENOMIC DNA]</scope>
    <source>
        <strain evidence="1 2">JCM 20779</strain>
    </source>
</reference>
<name>A0ABM6NKL4_PSEO7</name>
<dbReference type="EMBL" id="CP011925">
    <property type="protein sequence ID" value="ATD09484.1"/>
    <property type="molecule type" value="Genomic_DNA"/>
</dbReference>
<keyword evidence="2" id="KW-1185">Reference proteome</keyword>
<proteinExistence type="predicted"/>
<evidence type="ECO:0000313" key="1">
    <source>
        <dbReference type="EMBL" id="ATD09484.1"/>
    </source>
</evidence>